<evidence type="ECO:0000259" key="1">
    <source>
        <dbReference type="Pfam" id="PF06985"/>
    </source>
</evidence>
<dbReference type="PANTHER" id="PTHR33112">
    <property type="entry name" value="DOMAIN PROTEIN, PUTATIVE-RELATED"/>
    <property type="match status" value="1"/>
</dbReference>
<accession>A0A2L2SXH0</accession>
<organism evidence="2 3">
    <name type="scientific">Fusarium venenatum</name>
    <dbReference type="NCBI Taxonomy" id="56646"/>
    <lineage>
        <taxon>Eukaryota</taxon>
        <taxon>Fungi</taxon>
        <taxon>Dikarya</taxon>
        <taxon>Ascomycota</taxon>
        <taxon>Pezizomycotina</taxon>
        <taxon>Sordariomycetes</taxon>
        <taxon>Hypocreomycetidae</taxon>
        <taxon>Hypocreales</taxon>
        <taxon>Nectriaceae</taxon>
        <taxon>Fusarium</taxon>
    </lineage>
</organism>
<dbReference type="STRING" id="56646.A0A2L2SXH0"/>
<proteinExistence type="predicted"/>
<dbReference type="PANTHER" id="PTHR33112:SF16">
    <property type="entry name" value="HETEROKARYON INCOMPATIBILITY DOMAIN-CONTAINING PROTEIN"/>
    <property type="match status" value="1"/>
</dbReference>
<evidence type="ECO:0000313" key="3">
    <source>
        <dbReference type="Proteomes" id="UP000245910"/>
    </source>
</evidence>
<feature type="domain" description="Heterokaryon incompatibility" evidence="1">
    <location>
        <begin position="158"/>
        <end position="310"/>
    </location>
</feature>
<name>A0A2L2SXH0_9HYPO</name>
<keyword evidence="3" id="KW-1185">Reference proteome</keyword>
<dbReference type="EMBL" id="LN649230">
    <property type="protein sequence ID" value="CEI62612.1"/>
    <property type="molecule type" value="Genomic_DNA"/>
</dbReference>
<dbReference type="Proteomes" id="UP000245910">
    <property type="component" value="Chromosome II"/>
</dbReference>
<dbReference type="AlphaFoldDB" id="A0A2L2SXH0"/>
<evidence type="ECO:0000313" key="2">
    <source>
        <dbReference type="EMBL" id="CEI62612.1"/>
    </source>
</evidence>
<reference evidence="3" key="1">
    <citation type="submission" date="2014-10" db="EMBL/GenBank/DDBJ databases">
        <authorList>
            <person name="King R."/>
        </authorList>
    </citation>
    <scope>NUCLEOTIDE SEQUENCE [LARGE SCALE GENOMIC DNA]</scope>
    <source>
        <strain evidence="3">A3/5</strain>
    </source>
</reference>
<protein>
    <recommendedName>
        <fullName evidence="1">Heterokaryon incompatibility domain-containing protein</fullName>
    </recommendedName>
</protein>
<dbReference type="Pfam" id="PF06985">
    <property type="entry name" value="HET"/>
    <property type="match status" value="1"/>
</dbReference>
<sequence>MPKSCTDCQDILRAIDQIFSDGLNKKPGSDPFSPYATGHFTNGIHGWKKAATQGACTLCRTMYFSHQLEALGGHAGTSTWGQRSAKSLRDWLDECITSHDECQTVPDCSLPMRLIDAVPSGSGPKPTVPIDDINALSIDAMPHVRVFPTNTLPKDTPYLTLSHCWGKSVPIKLSHKSQSLYEKRIPIKDLSKPDAKVFREAIWVTRCLGYRYLWIDALCINQEDDDEKATEVARMDQIYSGATANLSATSALCGAEGMVFTRQNNLYELFPCNWKTVEIGQEKSDYLVACVDENELNEEPTNRRAWVFQERILAPRVIHFCKNKIFRECSQEQMDELQDYSPWINIPKQVSQAHVNLNLYKGFDGLEEEQILYHQFRYRLELYSRSALTFPQDRLPSVAGVSKAIGKYMGLGEDQYFAGLWKNDLPKALLWQTEYTQGYRNWDPEHVGYISPSWSWAGCEAPDIRQKLDTPPFEDLVDVINIWTVPSISGGSRFGKVSDGGLILRGRLFEIHRKRIGDGFLISIQDGDVDLKDELYFESRSLQTTRETGERPEGFLKEVNIYWDRYLRDRQRASLPSWQVDASLNSVPWDTVDPETLYFLPISQFQYEERARTLIHMTGLVLQRDNNTGRYTRVGLFDTEAPKWGGFDHELRMRLLKGTMVELTII</sequence>
<dbReference type="InterPro" id="IPR010730">
    <property type="entry name" value="HET"/>
</dbReference>